<gene>
    <name evidence="6" type="ORF">PKNH_0210100</name>
</gene>
<dbReference type="Proteomes" id="UP000031513">
    <property type="component" value="Chromosome 2"/>
</dbReference>
<feature type="region of interest" description="Disordered" evidence="4">
    <location>
        <begin position="1053"/>
        <end position="1075"/>
    </location>
</feature>
<dbReference type="InterPro" id="IPR050821">
    <property type="entry name" value="Cytosolic_carboxypeptidase"/>
</dbReference>
<feature type="region of interest" description="Disordered" evidence="4">
    <location>
        <begin position="272"/>
        <end position="301"/>
    </location>
</feature>
<dbReference type="InterPro" id="IPR000834">
    <property type="entry name" value="Peptidase_M14"/>
</dbReference>
<comment type="cofactor">
    <cofactor evidence="1">
        <name>Zn(2+)</name>
        <dbReference type="ChEBI" id="CHEBI:29105"/>
    </cofactor>
</comment>
<dbReference type="GO" id="GO:0006508">
    <property type="term" value="P:proteolysis"/>
    <property type="evidence" value="ECO:0007669"/>
    <property type="project" value="InterPro"/>
</dbReference>
<organism evidence="6 7">
    <name type="scientific">Plasmodium knowlesi (strain H)</name>
    <dbReference type="NCBI Taxonomy" id="5851"/>
    <lineage>
        <taxon>Eukaryota</taxon>
        <taxon>Sar</taxon>
        <taxon>Alveolata</taxon>
        <taxon>Apicomplexa</taxon>
        <taxon>Aconoidasida</taxon>
        <taxon>Haemosporida</taxon>
        <taxon>Plasmodiidae</taxon>
        <taxon>Plasmodium</taxon>
        <taxon>Plasmodium (Plasmodium)</taxon>
    </lineage>
</organism>
<accession>A0A384LFS1</accession>
<feature type="compositionally biased region" description="Basic and acidic residues" evidence="4">
    <location>
        <begin position="81"/>
        <end position="97"/>
    </location>
</feature>
<dbReference type="PANTHER" id="PTHR12756">
    <property type="entry name" value="CYTOSOLIC CARBOXYPEPTIDASE"/>
    <property type="match status" value="1"/>
</dbReference>
<reference evidence="6 7" key="1">
    <citation type="journal article" date="2008" name="Nature">
        <title>The genome of Plasmodium knowlesi strain H, a zoonotic malaria parasite with host range from monkey to man.</title>
        <authorList>
            <person name="Pain A."/>
            <person name="Boehme U."/>
            <person name="Berry A.E."/>
            <person name="Mungall K."/>
            <person name="Finn R."/>
            <person name="Jackson A.P."/>
            <person name="Mourier T."/>
            <person name="Mistry J."/>
            <person name="Pasini E.M."/>
            <person name="Aslett M."/>
            <person name="Balasubrammaniam S."/>
            <person name="Borgwardt K."/>
            <person name="Brooks K."/>
            <person name="Carret C."/>
            <person name="Carver T.J."/>
            <person name="Cherevach I."/>
            <person name="Chillingworth T."/>
            <person name="Clarke T.G."/>
            <person name="Galinski M.R."/>
            <person name="Hall N."/>
            <person name="Harper D."/>
            <person name="Harris D."/>
            <person name="Hauser H."/>
            <person name="Ivens A."/>
            <person name="Janssen C.S."/>
            <person name="Keane T."/>
            <person name="Larke N."/>
            <person name="Lapp S."/>
            <person name="Marti M."/>
            <person name="Moule S."/>
            <person name="Meyer I.M."/>
            <person name="Ormond D."/>
            <person name="Peters N."/>
            <person name="Sanders M."/>
            <person name="Sanders S."/>
            <person name="Sergeant T.J."/>
            <person name="Simmonds M."/>
            <person name="Smith F."/>
            <person name="Squares R."/>
            <person name="Thurston S."/>
            <person name="Tivey A.R."/>
            <person name="Walker D."/>
            <person name="White B."/>
            <person name="Zuiderwijk E."/>
            <person name="Churcher C."/>
            <person name="Quail M.A."/>
            <person name="Cowman A.F."/>
            <person name="Turner C.M.R."/>
            <person name="Rajandream M.A."/>
            <person name="Kocken C.H.M."/>
            <person name="Thomas A.W."/>
            <person name="Newbold C.I."/>
            <person name="Barrell B.G."/>
            <person name="Berriman M."/>
        </authorList>
    </citation>
    <scope>NUCLEOTIDE SEQUENCE [LARGE SCALE GENOMIC DNA]</scope>
    <source>
        <strain evidence="6 7">H</strain>
    </source>
</reference>
<dbReference type="GO" id="GO:0004181">
    <property type="term" value="F:metallocarboxypeptidase activity"/>
    <property type="evidence" value="ECO:0007669"/>
    <property type="project" value="InterPro"/>
</dbReference>
<keyword evidence="6" id="KW-0378">Hydrolase</keyword>
<feature type="compositionally biased region" description="Low complexity" evidence="4">
    <location>
        <begin position="749"/>
        <end position="772"/>
    </location>
</feature>
<dbReference type="OMA" id="ASFAWHD"/>
<keyword evidence="6" id="KW-0121">Carboxypeptidase</keyword>
<evidence type="ECO:0000256" key="3">
    <source>
        <dbReference type="PROSITE-ProRule" id="PRU01379"/>
    </source>
</evidence>
<dbReference type="PANTHER" id="PTHR12756:SF11">
    <property type="entry name" value="CYTOSOLIC CARBOXYPEPTIDASE 1"/>
    <property type="match status" value="1"/>
</dbReference>
<feature type="active site" description="Proton donor/acceptor" evidence="3">
    <location>
        <position position="963"/>
    </location>
</feature>
<feature type="compositionally biased region" description="Basic residues" evidence="4">
    <location>
        <begin position="1369"/>
        <end position="1387"/>
    </location>
</feature>
<feature type="compositionally biased region" description="Polar residues" evidence="4">
    <location>
        <begin position="1059"/>
        <end position="1075"/>
    </location>
</feature>
<comment type="similarity">
    <text evidence="2 3">Belongs to the peptidase M14 family.</text>
</comment>
<feature type="region of interest" description="Disordered" evidence="4">
    <location>
        <begin position="702"/>
        <end position="721"/>
    </location>
</feature>
<protein>
    <submittedName>
        <fullName evidence="6">Zinc-carboxypeptidase, putative</fullName>
        <ecNumber evidence="6">3.4.17.-</ecNumber>
    </submittedName>
</protein>
<feature type="region of interest" description="Disordered" evidence="4">
    <location>
        <begin position="1169"/>
        <end position="1261"/>
    </location>
</feature>
<feature type="region of interest" description="Disordered" evidence="4">
    <location>
        <begin position="1363"/>
        <end position="1387"/>
    </location>
</feature>
<feature type="compositionally biased region" description="Basic and acidic residues" evidence="4">
    <location>
        <begin position="705"/>
        <end position="714"/>
    </location>
</feature>
<accession>B3KZP1</accession>
<evidence type="ECO:0000259" key="5">
    <source>
        <dbReference type="PROSITE" id="PS52035"/>
    </source>
</evidence>
<feature type="region of interest" description="Disordered" evidence="4">
    <location>
        <begin position="739"/>
        <end position="776"/>
    </location>
</feature>
<feature type="region of interest" description="Disordered" evidence="4">
    <location>
        <begin position="1466"/>
        <end position="1506"/>
    </location>
</feature>
<evidence type="ECO:0000256" key="4">
    <source>
        <dbReference type="SAM" id="MobiDB-lite"/>
    </source>
</evidence>
<dbReference type="PROSITE" id="PS52035">
    <property type="entry name" value="PEPTIDASE_M14"/>
    <property type="match status" value="1"/>
</dbReference>
<dbReference type="InParanoid" id="A0A384LFS1"/>
<evidence type="ECO:0000256" key="1">
    <source>
        <dbReference type="ARBA" id="ARBA00001947"/>
    </source>
</evidence>
<dbReference type="FunCoup" id="A0A384LFS1">
    <property type="interactions" value="745"/>
</dbReference>
<keyword evidence="6" id="KW-0645">Protease</keyword>
<dbReference type="GO" id="GO:0008270">
    <property type="term" value="F:zinc ion binding"/>
    <property type="evidence" value="ECO:0007669"/>
    <property type="project" value="InterPro"/>
</dbReference>
<evidence type="ECO:0000313" key="6">
    <source>
        <dbReference type="EMBL" id="CAA9986367.1"/>
    </source>
</evidence>
<accession>A0A1A7W1Q3</accession>
<dbReference type="Gene3D" id="3.40.630.10">
    <property type="entry name" value="Zn peptidases"/>
    <property type="match status" value="1"/>
</dbReference>
<name>A0A384LFS1_PLAKH</name>
<dbReference type="EC" id="3.4.17.-" evidence="6"/>
<keyword evidence="7" id="KW-1185">Reference proteome</keyword>
<feature type="region of interest" description="Disordered" evidence="4">
    <location>
        <begin position="81"/>
        <end position="109"/>
    </location>
</feature>
<dbReference type="GeneID" id="7318645"/>
<sequence length="1506" mass="170018">MLIEDEDSSSRLHHFDCHSSGPVYLLHYLGVDGECGLRKGVWAEGDVEEAADKRKRSEEGELTICNYKEVVKDALEGNEVKFKSGHPQGEDRNHVDVRGSSGGSGRGRGNTLEANQLDLIFHESVKAIYEGTNTHVEIPTITSNGRMYDAPCHLGEEIQTTKVHKNHVYPDRIHMKEMMDQVNYPHKIENLKIFLRDRLENVNEKNRQLFLQSMNTITEILNYNFLCISRNGSDLDPASFAWHDSFVSHAMGRAWKHDSLFSPCSVNNANTGEITGSGKTTNVGKGNWEKGEKTQGKKIPSVPSSCPSNIYEKLKNVRCLEKPGLTYKYVYPPKYNSDLTREVKVPKGRILFNAKFESANLQYVLKEKNKEVYSIFLNQDMRSNEKKNQWFYFSASYVPEDYYQSDYFEEKKKKKNEQRCIDEIVNEINRDAHLDNKESLKVSFDFSDMFLVNNLNKLDKPFSVKFKIENMSRPYFLYKEGHSPLVFSVCKSVKENIQWERAAYNVIYTKNENPKYFNIKTNTFEKLSYCTYTLEFSYDFLYPYDTVYFASSLPYSYSNLLHYLGLLKSYVHRVQEGEKKINYVQGTLCRTPCGFPCPILAITNYDTGEESSPNGESYDRSAMNNTVQRKLGSSKIEGLYRNSVPKGPYQEKQVHSVESTSVPSVENQNLVYVANEAPCQCSGGNTYIEDARCMYNLCHRKMGSSRKEKEDNPRQRRPRKYSNSFMRQFELLLERHSMHPLNHDGGKRPSGSVVSPSLSGSSTHVVSPSTVGEPTVQSPREEKKIIFLTARVHPGETNASYVMHGFLSFITSDNAYADALRDNFIFIVIPMLNVDGVVLGHNRFCSNGFDLNRQWNRPIYYLHQTVHTAKSLIKKIHRNGKIIFFCDFHGHSRKYNCFLFGNSDSRAHLRGKKLPEVFPHILGSSLPWFSLEDTKFKGENMNRGVARHVCGSEFSIDCSYTFEVSLIGIKMKSNCNGVVPVGGSTNGVGKSNEPIGSIEVTETREGGEGATCNNTQKYDFCFYDENILMLTGISFGISLFKFFNFLSHHRTAISGGGNQTNKPEMSSPNGNSEMPPSRFKTNGRVQLGGQLPCHRNNLKMLGRKKKGEIVMKSNLKEVLPLGSVWVGPTSDGKSALMEPTTCLKSHLNGGDALEGDSRSSKPYVKVDGEISFPPGVSTPRSVITSGNGNGNCNKRGGEGEPNLRKDVAKRDSSVGKGRREGKEKGLSNRKKEEKEKRRNQIKESRVQEGTRGTSHNRASVKNVPTYSMKKKNWLKLLPYKNPFFCSLNGKISSGGNGRGRLHVKVCRLPGNGDNASKKERHGNLSSGSNYRTRRRIEHPCLGEDLKANICEVLQTCGKKPHGYDPQLGGKKRSVGHSHGKFSRQRKRPLRITRRKLVIIKKVNSVKGRKANGTQAKQTKKEEKKNGGLCLNHGELKREYLICLKRKKLKRGLGLIKLLRRKVKASGVGRASDDVVGEAKRKKKKKKKSDPGKGISMNTVVNGKRES</sequence>
<feature type="compositionally biased region" description="Polar residues" evidence="4">
    <location>
        <begin position="272"/>
        <end position="284"/>
    </location>
</feature>
<dbReference type="EMBL" id="AM910984">
    <property type="protein sequence ID" value="CAA9986367.1"/>
    <property type="molecule type" value="Genomic_DNA"/>
</dbReference>
<dbReference type="SUPFAM" id="SSF53187">
    <property type="entry name" value="Zn-dependent exopeptidases"/>
    <property type="match status" value="1"/>
</dbReference>
<feature type="compositionally biased region" description="Basic and acidic residues" evidence="4">
    <location>
        <begin position="1195"/>
        <end position="1248"/>
    </location>
</feature>
<feature type="compositionally biased region" description="Polar residues" evidence="4">
    <location>
        <begin position="1250"/>
        <end position="1261"/>
    </location>
</feature>
<dbReference type="KEGG" id="pkn:PKNH_0210100"/>
<dbReference type="RefSeq" id="XP_002257773.1">
    <property type="nucleotide sequence ID" value="XM_002257737.1"/>
</dbReference>
<proteinExistence type="inferred from homology"/>
<dbReference type="VEuPathDB" id="PlasmoDB:PKNH_0210100"/>
<evidence type="ECO:0000256" key="2">
    <source>
        <dbReference type="ARBA" id="ARBA00005988"/>
    </source>
</evidence>
<dbReference type="Pfam" id="PF00246">
    <property type="entry name" value="Peptidase_M14"/>
    <property type="match status" value="1"/>
</dbReference>
<evidence type="ECO:0000313" key="7">
    <source>
        <dbReference type="Proteomes" id="UP000031513"/>
    </source>
</evidence>
<dbReference type="STRING" id="5851.A0A384LFS1"/>
<dbReference type="Gene3D" id="2.60.40.3120">
    <property type="match status" value="1"/>
</dbReference>
<feature type="domain" description="Peptidase M14" evidence="5">
    <location>
        <begin position="717"/>
        <end position="985"/>
    </location>
</feature>
<dbReference type="OrthoDB" id="10253041at2759"/>